<dbReference type="RefSeq" id="WP_142896894.1">
    <property type="nucleotide sequence ID" value="NZ_ML660055.1"/>
</dbReference>
<protein>
    <recommendedName>
        <fullName evidence="4">Alginate export domain-containing protein</fullName>
    </recommendedName>
</protein>
<evidence type="ECO:0000256" key="1">
    <source>
        <dbReference type="SAM" id="SignalP"/>
    </source>
</evidence>
<evidence type="ECO:0000313" key="2">
    <source>
        <dbReference type="EMBL" id="TQV79714.1"/>
    </source>
</evidence>
<reference evidence="2 3" key="1">
    <citation type="submission" date="2019-06" db="EMBL/GenBank/DDBJ databases">
        <title>Whole genome sequence for Rhodospirillaceae sp. R148.</title>
        <authorList>
            <person name="Wang G."/>
        </authorList>
    </citation>
    <scope>NUCLEOTIDE SEQUENCE [LARGE SCALE GENOMIC DNA]</scope>
    <source>
        <strain evidence="2 3">R148</strain>
    </source>
</reference>
<organism evidence="2 3">
    <name type="scientific">Denitrobaculum tricleocarpae</name>
    <dbReference type="NCBI Taxonomy" id="2591009"/>
    <lineage>
        <taxon>Bacteria</taxon>
        <taxon>Pseudomonadati</taxon>
        <taxon>Pseudomonadota</taxon>
        <taxon>Alphaproteobacteria</taxon>
        <taxon>Rhodospirillales</taxon>
        <taxon>Rhodospirillaceae</taxon>
        <taxon>Denitrobaculum</taxon>
    </lineage>
</organism>
<dbReference type="OrthoDB" id="1188513at2"/>
<dbReference type="EMBL" id="VHSH01000004">
    <property type="protein sequence ID" value="TQV79714.1"/>
    <property type="molecule type" value="Genomic_DNA"/>
</dbReference>
<proteinExistence type="predicted"/>
<accession>A0A545TR69</accession>
<feature type="signal peptide" evidence="1">
    <location>
        <begin position="1"/>
        <end position="23"/>
    </location>
</feature>
<keyword evidence="1" id="KW-0732">Signal</keyword>
<dbReference type="AlphaFoldDB" id="A0A545TR69"/>
<feature type="chain" id="PRO_5021933521" description="Alginate export domain-containing protein" evidence="1">
    <location>
        <begin position="24"/>
        <end position="400"/>
    </location>
</feature>
<dbReference type="Proteomes" id="UP000315252">
    <property type="component" value="Unassembled WGS sequence"/>
</dbReference>
<comment type="caution">
    <text evidence="2">The sequence shown here is derived from an EMBL/GenBank/DDBJ whole genome shotgun (WGS) entry which is preliminary data.</text>
</comment>
<gene>
    <name evidence="2" type="ORF">FKG95_13480</name>
</gene>
<name>A0A545TR69_9PROT</name>
<evidence type="ECO:0008006" key="4">
    <source>
        <dbReference type="Google" id="ProtNLM"/>
    </source>
</evidence>
<sequence length="400" mass="44684">MHRFVHLTTVLAAVLSHGTAALAGGTFRISPEVAFEGRFFGEDPLFEGQFDRVQGGLILSGDLRWTNDDRNVRVLIEPYLRLDSQDDARTYFDLREGSVFYRAGDWDFLAGVSQVFWGVAESRNVVDIINQFDTVEDFDEGEKLGQPMLRVGRATDYGTFEAYYLPFFREREFAGVNGRLRTALPVDEDAATFEREGEVFAGDFALRYSNRFDAFDLGLHAFYGTSRNPVLTPDAAGTELAPFYPRLVQGGVDLQYTSGPWLLKLEAVGADTANDTFASTVAGFEYTFFDIRRSGVDVGLIGEYLHDSRDQARAPVTLFENDMFVGTRIALNDTQDTEILAGAIVDTETSGTVASVEAQTRLGDRFLLEAEARLFIGSDDPLVEPFQDDDHLLLRLTYFF</sequence>
<keyword evidence="3" id="KW-1185">Reference proteome</keyword>
<evidence type="ECO:0000313" key="3">
    <source>
        <dbReference type="Proteomes" id="UP000315252"/>
    </source>
</evidence>